<evidence type="ECO:0000256" key="8">
    <source>
        <dbReference type="ARBA" id="ARBA00022982"/>
    </source>
</evidence>
<evidence type="ECO:0000256" key="9">
    <source>
        <dbReference type="ARBA" id="ARBA00022989"/>
    </source>
</evidence>
<evidence type="ECO:0000256" key="2">
    <source>
        <dbReference type="ARBA" id="ARBA00004651"/>
    </source>
</evidence>
<comment type="cofactor">
    <cofactor evidence="1">
        <name>heme b</name>
        <dbReference type="ChEBI" id="CHEBI:60344"/>
    </cofactor>
</comment>
<keyword evidence="7" id="KW-0479">Metal-binding</keyword>
<dbReference type="AlphaFoldDB" id="A0A543KG20"/>
<dbReference type="SUPFAM" id="SSF81342">
    <property type="entry name" value="Transmembrane di-heme cytochromes"/>
    <property type="match status" value="1"/>
</dbReference>
<comment type="caution">
    <text evidence="15">The sequence shown here is derived from an EMBL/GenBank/DDBJ whole genome shotgun (WGS) entry which is preliminary data.</text>
</comment>
<evidence type="ECO:0000259" key="14">
    <source>
        <dbReference type="Pfam" id="PF01292"/>
    </source>
</evidence>
<dbReference type="InterPro" id="IPR011577">
    <property type="entry name" value="Cyt_b561_bac/Ni-Hgenase"/>
</dbReference>
<evidence type="ECO:0000256" key="12">
    <source>
        <dbReference type="ARBA" id="ARBA00037975"/>
    </source>
</evidence>
<keyword evidence="11 13" id="KW-0472">Membrane</keyword>
<accession>A0A543KG20</accession>
<evidence type="ECO:0000256" key="7">
    <source>
        <dbReference type="ARBA" id="ARBA00022723"/>
    </source>
</evidence>
<dbReference type="GO" id="GO:0046872">
    <property type="term" value="F:metal ion binding"/>
    <property type="evidence" value="ECO:0007669"/>
    <property type="project" value="UniProtKB-KW"/>
</dbReference>
<comment type="similarity">
    <text evidence="12">Belongs to the cytochrome b561 family.</text>
</comment>
<keyword evidence="3" id="KW-0813">Transport</keyword>
<dbReference type="GO" id="GO:0005886">
    <property type="term" value="C:plasma membrane"/>
    <property type="evidence" value="ECO:0007669"/>
    <property type="project" value="UniProtKB-SubCell"/>
</dbReference>
<evidence type="ECO:0000256" key="3">
    <source>
        <dbReference type="ARBA" id="ARBA00022448"/>
    </source>
</evidence>
<evidence type="ECO:0000256" key="13">
    <source>
        <dbReference type="SAM" id="Phobius"/>
    </source>
</evidence>
<reference evidence="15 16" key="1">
    <citation type="submission" date="2019-06" db="EMBL/GenBank/DDBJ databases">
        <title>Genomic Encyclopedia of Archaeal and Bacterial Type Strains, Phase II (KMG-II): from individual species to whole genera.</title>
        <authorList>
            <person name="Goeker M."/>
        </authorList>
    </citation>
    <scope>NUCLEOTIDE SEQUENCE [LARGE SCALE GENOMIC DNA]</scope>
    <source>
        <strain evidence="15 16">DSM 18423</strain>
    </source>
</reference>
<evidence type="ECO:0000313" key="16">
    <source>
        <dbReference type="Proteomes" id="UP000320582"/>
    </source>
</evidence>
<name>A0A543KG20_9RHOB</name>
<proteinExistence type="inferred from homology"/>
<organism evidence="15 16">
    <name type="scientific">Roseinatronobacter monicus</name>
    <dbReference type="NCBI Taxonomy" id="393481"/>
    <lineage>
        <taxon>Bacteria</taxon>
        <taxon>Pseudomonadati</taxon>
        <taxon>Pseudomonadota</taxon>
        <taxon>Alphaproteobacteria</taxon>
        <taxon>Rhodobacterales</taxon>
        <taxon>Paracoccaceae</taxon>
        <taxon>Roseinatronobacter</taxon>
    </lineage>
</organism>
<dbReference type="InterPro" id="IPR016174">
    <property type="entry name" value="Di-haem_cyt_TM"/>
</dbReference>
<dbReference type="PANTHER" id="PTHR30529:SF1">
    <property type="entry name" value="CYTOCHROME B561 HOMOLOG 2"/>
    <property type="match status" value="1"/>
</dbReference>
<feature type="transmembrane region" description="Helical" evidence="13">
    <location>
        <begin position="48"/>
        <end position="70"/>
    </location>
</feature>
<keyword evidence="16" id="KW-1185">Reference proteome</keyword>
<dbReference type="EMBL" id="VFPT01000001">
    <property type="protein sequence ID" value="TQM94023.1"/>
    <property type="molecule type" value="Genomic_DNA"/>
</dbReference>
<feature type="transmembrane region" description="Helical" evidence="13">
    <location>
        <begin position="151"/>
        <end position="169"/>
    </location>
</feature>
<evidence type="ECO:0000256" key="11">
    <source>
        <dbReference type="ARBA" id="ARBA00023136"/>
    </source>
</evidence>
<protein>
    <submittedName>
        <fullName evidence="15">Cytochrome b561</fullName>
    </submittedName>
</protein>
<dbReference type="RefSeq" id="WP_142082402.1">
    <property type="nucleotide sequence ID" value="NZ_VFPT01000001.1"/>
</dbReference>
<dbReference type="Proteomes" id="UP000320582">
    <property type="component" value="Unassembled WGS sequence"/>
</dbReference>
<dbReference type="PANTHER" id="PTHR30529">
    <property type="entry name" value="CYTOCHROME B561"/>
    <property type="match status" value="1"/>
</dbReference>
<evidence type="ECO:0000256" key="10">
    <source>
        <dbReference type="ARBA" id="ARBA00023004"/>
    </source>
</evidence>
<keyword evidence="6 13" id="KW-0812">Transmembrane</keyword>
<evidence type="ECO:0000256" key="1">
    <source>
        <dbReference type="ARBA" id="ARBA00001970"/>
    </source>
</evidence>
<dbReference type="InterPro" id="IPR052168">
    <property type="entry name" value="Cytochrome_b561_oxidase"/>
</dbReference>
<evidence type="ECO:0000313" key="15">
    <source>
        <dbReference type="EMBL" id="TQM94023.1"/>
    </source>
</evidence>
<gene>
    <name evidence="15" type="ORF">BD293_2678</name>
</gene>
<keyword evidence="8" id="KW-0249">Electron transport</keyword>
<dbReference type="GO" id="GO:0009055">
    <property type="term" value="F:electron transfer activity"/>
    <property type="evidence" value="ECO:0007669"/>
    <property type="project" value="InterPro"/>
</dbReference>
<keyword evidence="9 13" id="KW-1133">Transmembrane helix</keyword>
<evidence type="ECO:0000256" key="4">
    <source>
        <dbReference type="ARBA" id="ARBA00022475"/>
    </source>
</evidence>
<sequence length="185" mass="20375">MSADAIRPVKYASFTRLLHWVTALMVVGMIPIGVIMQQDGLERATQDFMFILHKNGGVILLVLVLARLLWRSVTPAPPPPAHLPHWQVKAAFTVQWGLYLMLLVMAISGYVRVRAGGFPIEMLDALNVPSFVPQSDPLAETAQTIHSNARFVLVALILVHVGAALRHAFARDGVFSRIWPPVGRG</sequence>
<dbReference type="GO" id="GO:0020037">
    <property type="term" value="F:heme binding"/>
    <property type="evidence" value="ECO:0007669"/>
    <property type="project" value="TreeGrafter"/>
</dbReference>
<keyword evidence="10" id="KW-0408">Iron</keyword>
<keyword evidence="4" id="KW-1003">Cell membrane</keyword>
<evidence type="ECO:0000256" key="5">
    <source>
        <dbReference type="ARBA" id="ARBA00022617"/>
    </source>
</evidence>
<dbReference type="OrthoDB" id="8156287at2"/>
<dbReference type="Gene3D" id="1.20.950.20">
    <property type="entry name" value="Transmembrane di-heme cytochromes, Chain C"/>
    <property type="match status" value="1"/>
</dbReference>
<feature type="transmembrane region" description="Helical" evidence="13">
    <location>
        <begin position="90"/>
        <end position="113"/>
    </location>
</feature>
<feature type="domain" description="Cytochrome b561 bacterial/Ni-hydrogenase" evidence="14">
    <location>
        <begin position="11"/>
        <end position="180"/>
    </location>
</feature>
<feature type="transmembrane region" description="Helical" evidence="13">
    <location>
        <begin position="17"/>
        <end position="36"/>
    </location>
</feature>
<keyword evidence="5" id="KW-0349">Heme</keyword>
<dbReference type="GO" id="GO:0022904">
    <property type="term" value="P:respiratory electron transport chain"/>
    <property type="evidence" value="ECO:0007669"/>
    <property type="project" value="InterPro"/>
</dbReference>
<evidence type="ECO:0000256" key="6">
    <source>
        <dbReference type="ARBA" id="ARBA00022692"/>
    </source>
</evidence>
<comment type="subcellular location">
    <subcellularLocation>
        <location evidence="2">Cell membrane</location>
        <topology evidence="2">Multi-pass membrane protein</topology>
    </subcellularLocation>
</comment>
<dbReference type="Pfam" id="PF01292">
    <property type="entry name" value="Ni_hydr_CYTB"/>
    <property type="match status" value="1"/>
</dbReference>